<evidence type="ECO:0000256" key="1">
    <source>
        <dbReference type="SAM" id="SignalP"/>
    </source>
</evidence>
<proteinExistence type="predicted"/>
<dbReference type="PROSITE" id="PS51257">
    <property type="entry name" value="PROKAR_LIPOPROTEIN"/>
    <property type="match status" value="1"/>
</dbReference>
<feature type="chain" id="PRO_5042227532" evidence="1">
    <location>
        <begin position="24"/>
        <end position="264"/>
    </location>
</feature>
<dbReference type="Gene3D" id="3.90.930.1">
    <property type="match status" value="1"/>
</dbReference>
<name>A0AAE3MFU6_9BACT</name>
<evidence type="ECO:0000313" key="2">
    <source>
        <dbReference type="EMBL" id="MCW3806936.1"/>
    </source>
</evidence>
<dbReference type="Pfam" id="PF07661">
    <property type="entry name" value="MORN_2"/>
    <property type="match status" value="3"/>
</dbReference>
<dbReference type="RefSeq" id="WP_301200857.1">
    <property type="nucleotide sequence ID" value="NZ_JAPDPI010000033.1"/>
</dbReference>
<protein>
    <submittedName>
        <fullName evidence="2">Uncharacterized protein</fullName>
    </submittedName>
</protein>
<dbReference type="SUPFAM" id="SSF82185">
    <property type="entry name" value="Histone H3 K4-specific methyltransferase SET7/9 N-terminal domain"/>
    <property type="match status" value="1"/>
</dbReference>
<reference evidence="2" key="1">
    <citation type="submission" date="2022-10" db="EMBL/GenBank/DDBJ databases">
        <authorList>
            <person name="Yu W.X."/>
        </authorList>
    </citation>
    <scope>NUCLEOTIDE SEQUENCE</scope>
    <source>
        <strain evidence="2">D04</strain>
    </source>
</reference>
<dbReference type="EMBL" id="JAPDPI010000033">
    <property type="protein sequence ID" value="MCW3806936.1"/>
    <property type="molecule type" value="Genomic_DNA"/>
</dbReference>
<comment type="caution">
    <text evidence="2">The sequence shown here is derived from an EMBL/GenBank/DDBJ whole genome shotgun (WGS) entry which is preliminary data.</text>
</comment>
<keyword evidence="3" id="KW-1185">Reference proteome</keyword>
<sequence>MKNLASLLLLSIVIATTSCQFFGGDNSKSQSGETKNADGTIIKTKHFNNDPNGPVEWKVSVKVKEDGSTIRHGLSTRYSKNGKVYEKINYVDNKKHGLRLTYHSTGKVWKEQSYVNGKLDGLCKRYDRDGNLAAEYSYKSGLPAVGLKEYTNLGKEREQPTLNVTKVNEIATANRYVLKLSLAGENLKRIKSVEYYMGDLIEGKYYHKNLTPAKPISGKKGELRFGVPKGHVLDKTINVIAVAKNYDGLSLILQKKVSISVRGI</sequence>
<gene>
    <name evidence="2" type="ORF">OM074_14970</name>
</gene>
<organism evidence="2 3">
    <name type="scientific">Plebeiibacterium marinum</name>
    <dbReference type="NCBI Taxonomy" id="2992111"/>
    <lineage>
        <taxon>Bacteria</taxon>
        <taxon>Pseudomonadati</taxon>
        <taxon>Bacteroidota</taxon>
        <taxon>Bacteroidia</taxon>
        <taxon>Marinilabiliales</taxon>
        <taxon>Marinilabiliaceae</taxon>
        <taxon>Plebeiibacterium</taxon>
    </lineage>
</organism>
<accession>A0AAE3MFU6</accession>
<dbReference type="AlphaFoldDB" id="A0AAE3MFU6"/>
<dbReference type="InterPro" id="IPR011652">
    <property type="entry name" value="MORN_2"/>
</dbReference>
<dbReference type="Proteomes" id="UP001207408">
    <property type="component" value="Unassembled WGS sequence"/>
</dbReference>
<feature type="signal peptide" evidence="1">
    <location>
        <begin position="1"/>
        <end position="23"/>
    </location>
</feature>
<evidence type="ECO:0000313" key="3">
    <source>
        <dbReference type="Proteomes" id="UP001207408"/>
    </source>
</evidence>
<keyword evidence="1" id="KW-0732">Signal</keyword>